<feature type="region of interest" description="Disordered" evidence="1">
    <location>
        <begin position="73"/>
        <end position="157"/>
    </location>
</feature>
<evidence type="ECO:0000313" key="2">
    <source>
        <dbReference type="EMBL" id="GJS59454.1"/>
    </source>
</evidence>
<feature type="compositionally biased region" description="Basic residues" evidence="1">
    <location>
        <begin position="73"/>
        <end position="92"/>
    </location>
</feature>
<name>A0ABQ4X2T4_9ASTR</name>
<proteinExistence type="predicted"/>
<evidence type="ECO:0000313" key="3">
    <source>
        <dbReference type="Proteomes" id="UP001151760"/>
    </source>
</evidence>
<evidence type="ECO:0000256" key="1">
    <source>
        <dbReference type="SAM" id="MobiDB-lite"/>
    </source>
</evidence>
<protein>
    <submittedName>
        <fullName evidence="2">Uncharacterized protein</fullName>
    </submittedName>
</protein>
<dbReference type="Proteomes" id="UP001151760">
    <property type="component" value="Unassembled WGS sequence"/>
</dbReference>
<dbReference type="EMBL" id="BQNB010009151">
    <property type="protein sequence ID" value="GJS59454.1"/>
    <property type="molecule type" value="Genomic_DNA"/>
</dbReference>
<feature type="region of interest" description="Disordered" evidence="1">
    <location>
        <begin position="1"/>
        <end position="30"/>
    </location>
</feature>
<sequence length="314" mass="34848">MGDTIAQTRSERVSTPSYDSPLLGVNTPGSDEERIELKELMDMCTKLSDMVLDLENVKDAQALEIKKLKKRVKKLERKNKSRTPQPKRRVYKPRVESSEESLGEKDASKQGRNSDKTEELNVAEDEHMFDLSDLAGTEETTELVKDKGSVEKGVSAVEDKDSIVDPVTTAGETVTTANVNPEDSTAVDVSVADDVTLAETLMAIRSSASRPQKLKGVPFKEPSEPTTISRPQPQIPVKDKGKGIMQEPEKPVKVKGKDQIKYDADVAQRLQAELDEEAMLEREREEEASNAALIEEWDSIEARIDVNAQLAERL</sequence>
<reference evidence="2" key="1">
    <citation type="journal article" date="2022" name="Int. J. Mol. Sci.">
        <title>Draft Genome of Tanacetum Coccineum: Genomic Comparison of Closely Related Tanacetum-Family Plants.</title>
        <authorList>
            <person name="Yamashiro T."/>
            <person name="Shiraishi A."/>
            <person name="Nakayama K."/>
            <person name="Satake H."/>
        </authorList>
    </citation>
    <scope>NUCLEOTIDE SEQUENCE</scope>
</reference>
<gene>
    <name evidence="2" type="ORF">Tco_0654238</name>
</gene>
<comment type="caution">
    <text evidence="2">The sequence shown here is derived from an EMBL/GenBank/DDBJ whole genome shotgun (WGS) entry which is preliminary data.</text>
</comment>
<reference evidence="2" key="2">
    <citation type="submission" date="2022-01" db="EMBL/GenBank/DDBJ databases">
        <authorList>
            <person name="Yamashiro T."/>
            <person name="Shiraishi A."/>
            <person name="Satake H."/>
            <person name="Nakayama K."/>
        </authorList>
    </citation>
    <scope>NUCLEOTIDE SEQUENCE</scope>
</reference>
<keyword evidence="3" id="KW-1185">Reference proteome</keyword>
<organism evidence="2 3">
    <name type="scientific">Tanacetum coccineum</name>
    <dbReference type="NCBI Taxonomy" id="301880"/>
    <lineage>
        <taxon>Eukaryota</taxon>
        <taxon>Viridiplantae</taxon>
        <taxon>Streptophyta</taxon>
        <taxon>Embryophyta</taxon>
        <taxon>Tracheophyta</taxon>
        <taxon>Spermatophyta</taxon>
        <taxon>Magnoliopsida</taxon>
        <taxon>eudicotyledons</taxon>
        <taxon>Gunneridae</taxon>
        <taxon>Pentapetalae</taxon>
        <taxon>asterids</taxon>
        <taxon>campanulids</taxon>
        <taxon>Asterales</taxon>
        <taxon>Asteraceae</taxon>
        <taxon>Asteroideae</taxon>
        <taxon>Anthemideae</taxon>
        <taxon>Anthemidinae</taxon>
        <taxon>Tanacetum</taxon>
    </lineage>
</organism>
<feature type="compositionally biased region" description="Basic and acidic residues" evidence="1">
    <location>
        <begin position="93"/>
        <end position="130"/>
    </location>
</feature>
<feature type="region of interest" description="Disordered" evidence="1">
    <location>
        <begin position="205"/>
        <end position="257"/>
    </location>
</feature>
<accession>A0ABQ4X2T4</accession>
<feature type="compositionally biased region" description="Basic and acidic residues" evidence="1">
    <location>
        <begin position="237"/>
        <end position="257"/>
    </location>
</feature>
<feature type="compositionally biased region" description="Polar residues" evidence="1">
    <location>
        <begin position="1"/>
        <end position="18"/>
    </location>
</feature>